<proteinExistence type="predicted"/>
<accession>A0A0A9FE62</accession>
<name>A0A0A9FE62_ARUDO</name>
<protein>
    <submittedName>
        <fullName evidence="1">Uncharacterized protein</fullName>
    </submittedName>
</protein>
<reference evidence="1" key="2">
    <citation type="journal article" date="2015" name="Data Brief">
        <title>Shoot transcriptome of the giant reed, Arundo donax.</title>
        <authorList>
            <person name="Barrero R.A."/>
            <person name="Guerrero F.D."/>
            <person name="Moolhuijzen P."/>
            <person name="Goolsby J.A."/>
            <person name="Tidwell J."/>
            <person name="Bellgard S.E."/>
            <person name="Bellgard M.I."/>
        </authorList>
    </citation>
    <scope>NUCLEOTIDE SEQUENCE</scope>
    <source>
        <tissue evidence="1">Shoot tissue taken approximately 20 cm above the soil surface</tissue>
    </source>
</reference>
<sequence length="39" mass="4558">MQFLGLDYFICHCKLEAQVRRTATSTIQAQMRICYPMSC</sequence>
<reference evidence="1" key="1">
    <citation type="submission" date="2014-09" db="EMBL/GenBank/DDBJ databases">
        <authorList>
            <person name="Magalhaes I.L.F."/>
            <person name="Oliveira U."/>
            <person name="Santos F.R."/>
            <person name="Vidigal T.H.D.A."/>
            <person name="Brescovit A.D."/>
            <person name="Santos A.J."/>
        </authorList>
    </citation>
    <scope>NUCLEOTIDE SEQUENCE</scope>
    <source>
        <tissue evidence="1">Shoot tissue taken approximately 20 cm above the soil surface</tissue>
    </source>
</reference>
<evidence type="ECO:0000313" key="1">
    <source>
        <dbReference type="EMBL" id="JAE10597.1"/>
    </source>
</evidence>
<organism evidence="1">
    <name type="scientific">Arundo donax</name>
    <name type="common">Giant reed</name>
    <name type="synonym">Donax arundinaceus</name>
    <dbReference type="NCBI Taxonomy" id="35708"/>
    <lineage>
        <taxon>Eukaryota</taxon>
        <taxon>Viridiplantae</taxon>
        <taxon>Streptophyta</taxon>
        <taxon>Embryophyta</taxon>
        <taxon>Tracheophyta</taxon>
        <taxon>Spermatophyta</taxon>
        <taxon>Magnoliopsida</taxon>
        <taxon>Liliopsida</taxon>
        <taxon>Poales</taxon>
        <taxon>Poaceae</taxon>
        <taxon>PACMAD clade</taxon>
        <taxon>Arundinoideae</taxon>
        <taxon>Arundineae</taxon>
        <taxon>Arundo</taxon>
    </lineage>
</organism>
<dbReference type="AlphaFoldDB" id="A0A0A9FE62"/>
<dbReference type="EMBL" id="GBRH01187299">
    <property type="protein sequence ID" value="JAE10597.1"/>
    <property type="molecule type" value="Transcribed_RNA"/>
</dbReference>